<gene>
    <name evidence="7" type="ORF">JYU34_015889</name>
</gene>
<evidence type="ECO:0000256" key="6">
    <source>
        <dbReference type="SAM" id="MobiDB-lite"/>
    </source>
</evidence>
<feature type="coiled-coil region" evidence="5">
    <location>
        <begin position="369"/>
        <end position="396"/>
    </location>
</feature>
<dbReference type="InterPro" id="IPR038273">
    <property type="entry name" value="Ndc80_sf"/>
</dbReference>
<comment type="caution">
    <text evidence="7">The sequence shown here is derived from an EMBL/GenBank/DDBJ whole genome shotgun (WGS) entry which is preliminary data.</text>
</comment>
<dbReference type="EMBL" id="JAHIBW010000021">
    <property type="protein sequence ID" value="KAG7300301.1"/>
    <property type="molecule type" value="Genomic_DNA"/>
</dbReference>
<organism evidence="7 8">
    <name type="scientific">Plutella xylostella</name>
    <name type="common">Diamondback moth</name>
    <name type="synonym">Plutella maculipennis</name>
    <dbReference type="NCBI Taxonomy" id="51655"/>
    <lineage>
        <taxon>Eukaryota</taxon>
        <taxon>Metazoa</taxon>
        <taxon>Ecdysozoa</taxon>
        <taxon>Arthropoda</taxon>
        <taxon>Hexapoda</taxon>
        <taxon>Insecta</taxon>
        <taxon>Pterygota</taxon>
        <taxon>Neoptera</taxon>
        <taxon>Endopterygota</taxon>
        <taxon>Lepidoptera</taxon>
        <taxon>Glossata</taxon>
        <taxon>Ditrysia</taxon>
        <taxon>Yponomeutoidea</taxon>
        <taxon>Plutellidae</taxon>
        <taxon>Plutella</taxon>
    </lineage>
</organism>
<feature type="region of interest" description="Disordered" evidence="6">
    <location>
        <begin position="1"/>
        <end position="125"/>
    </location>
</feature>
<evidence type="ECO:0000256" key="2">
    <source>
        <dbReference type="ARBA" id="ARBA00022454"/>
    </source>
</evidence>
<evidence type="ECO:0000256" key="3">
    <source>
        <dbReference type="ARBA" id="ARBA00023054"/>
    </source>
</evidence>
<proteinExistence type="predicted"/>
<name>A0ABQ7Q543_PLUXY</name>
<accession>A0ABQ7Q543</accession>
<feature type="compositionally biased region" description="Low complexity" evidence="6">
    <location>
        <begin position="105"/>
        <end position="114"/>
    </location>
</feature>
<keyword evidence="3 5" id="KW-0175">Coiled coil</keyword>
<sequence>MLPSRFAPPGQSSVMRKSRLEGKQSFLPKPRHAGSIDRLSAEMRRPSGVRSSSAEPPRATIGGRLSREASATKIPLNRRSRSQQGEQSRYGPGGPITPLRTNKYSRATTTPTRTPSEDRSNRNWQTSLDRALAFVTIKDQRPISNPAWQRSECSRVGGALAERGAGGALVRPLTIARFVQLSQSLLAVLIRDAKLNNDNYVTKVPHIAKLVLYPGVVSKSWLKTVNTLHAFPHALAFLAYLLDLVQRVEAPVVDEWLYVDKDELAVLRRDYLYKSWIRFQDPEHEFSDLDEEYLRRLRALLGDDEDRIRELEEVIKKYTLCLEDEAEAAARAAEASRADRRAALLASLRAERGARAGARARADAAAAAASDKGGVLAELEAEIERANAESQQLRRDVESQPMSVAERARLLDDIDYATRVQASKRALAEQITKMLYTKESELALWQKKSLDSCMQYNEALIQLSAQFPHLAARAVDEKELMGTDCAEAVGDAVDVLRTQVQSLSEQLTAAERKRTATTRHRKQLLKDTRAQLTELTSELSQQRDCLSREEAAFSSAAAAHSALLTRCGARLDALAAAAGAGGVEAELQAWRHQEELWTTKLSSLRDYIKETRAEAARALEAAKQKRAALVCDSITRINNALDQATKKASHQ</sequence>
<dbReference type="Gene3D" id="1.10.418.30">
    <property type="entry name" value="Ncd80 complex, Ncd80 subunit"/>
    <property type="match status" value="1"/>
</dbReference>
<evidence type="ECO:0000256" key="1">
    <source>
        <dbReference type="ARBA" id="ARBA00004584"/>
    </source>
</evidence>
<evidence type="ECO:0000313" key="7">
    <source>
        <dbReference type="EMBL" id="KAG7300301.1"/>
    </source>
</evidence>
<dbReference type="Proteomes" id="UP000823941">
    <property type="component" value="Chromosome 21"/>
</dbReference>
<evidence type="ECO:0000256" key="5">
    <source>
        <dbReference type="SAM" id="Coils"/>
    </source>
</evidence>
<keyword evidence="8" id="KW-1185">Reference proteome</keyword>
<dbReference type="PANTHER" id="PTHR10643">
    <property type="entry name" value="KINETOCHORE PROTEIN NDC80"/>
    <property type="match status" value="1"/>
</dbReference>
<keyword evidence="2" id="KW-0158">Chromosome</keyword>
<keyword evidence="4" id="KW-0137">Centromere</keyword>
<evidence type="ECO:0000256" key="4">
    <source>
        <dbReference type="ARBA" id="ARBA00023328"/>
    </source>
</evidence>
<comment type="subcellular location">
    <subcellularLocation>
        <location evidence="1">Chromosome</location>
        <location evidence="1">Centromere</location>
    </subcellularLocation>
</comment>
<evidence type="ECO:0008006" key="9">
    <source>
        <dbReference type="Google" id="ProtNLM"/>
    </source>
</evidence>
<dbReference type="InterPro" id="IPR005550">
    <property type="entry name" value="Kinetochore_Ndc80"/>
</dbReference>
<reference evidence="7 8" key="1">
    <citation type="submission" date="2021-06" db="EMBL/GenBank/DDBJ databases">
        <title>A haploid diamondback moth (Plutella xylostella L.) genome assembly resolves 31 chromosomes and identifies a diamide resistance mutation.</title>
        <authorList>
            <person name="Ward C.M."/>
            <person name="Perry K.D."/>
            <person name="Baker G."/>
            <person name="Powis K."/>
            <person name="Heckel D.G."/>
            <person name="Baxter S.W."/>
        </authorList>
    </citation>
    <scope>NUCLEOTIDE SEQUENCE [LARGE SCALE GENOMIC DNA]</scope>
    <source>
        <strain evidence="7 8">LV</strain>
        <tissue evidence="7">Single pupa</tissue>
    </source>
</reference>
<protein>
    <recommendedName>
        <fullName evidence="9">Kinetochore protein NDC80</fullName>
    </recommendedName>
</protein>
<evidence type="ECO:0000313" key="8">
    <source>
        <dbReference type="Proteomes" id="UP000823941"/>
    </source>
</evidence>
<dbReference type="PANTHER" id="PTHR10643:SF2">
    <property type="entry name" value="KINETOCHORE PROTEIN NDC80 HOMOLOG"/>
    <property type="match status" value="1"/>
</dbReference>